<gene>
    <name evidence="2" type="ORF">EZS28_044854</name>
</gene>
<dbReference type="SUPFAM" id="SSF54001">
    <property type="entry name" value="Cysteine proteinases"/>
    <property type="match status" value="1"/>
</dbReference>
<protein>
    <recommendedName>
        <fullName evidence="1">OTU domain-containing protein</fullName>
    </recommendedName>
</protein>
<dbReference type="InterPro" id="IPR003323">
    <property type="entry name" value="OTU_dom"/>
</dbReference>
<dbReference type="Pfam" id="PF02338">
    <property type="entry name" value="OTU"/>
    <property type="match status" value="1"/>
</dbReference>
<dbReference type="InterPro" id="IPR038765">
    <property type="entry name" value="Papain-like_cys_pep_sf"/>
</dbReference>
<evidence type="ECO:0000259" key="1">
    <source>
        <dbReference type="PROSITE" id="PS50802"/>
    </source>
</evidence>
<organism evidence="2 3">
    <name type="scientific">Streblomastix strix</name>
    <dbReference type="NCBI Taxonomy" id="222440"/>
    <lineage>
        <taxon>Eukaryota</taxon>
        <taxon>Metamonada</taxon>
        <taxon>Preaxostyla</taxon>
        <taxon>Oxymonadida</taxon>
        <taxon>Streblomastigidae</taxon>
        <taxon>Streblomastix</taxon>
    </lineage>
</organism>
<reference evidence="2 3" key="1">
    <citation type="submission" date="2019-03" db="EMBL/GenBank/DDBJ databases">
        <title>Single cell metagenomics reveals metabolic interactions within the superorganism composed of flagellate Streblomastix strix and complex community of Bacteroidetes bacteria on its surface.</title>
        <authorList>
            <person name="Treitli S.C."/>
            <person name="Kolisko M."/>
            <person name="Husnik F."/>
            <person name="Keeling P."/>
            <person name="Hampl V."/>
        </authorList>
    </citation>
    <scope>NUCLEOTIDE SEQUENCE [LARGE SCALE GENOMIC DNA]</scope>
    <source>
        <strain evidence="2">ST1C</strain>
    </source>
</reference>
<dbReference type="AlphaFoldDB" id="A0A5J4TNR0"/>
<name>A0A5J4TNR0_9EUKA</name>
<accession>A0A5J4TNR0</accession>
<evidence type="ECO:0000313" key="2">
    <source>
        <dbReference type="EMBL" id="KAA6359619.1"/>
    </source>
</evidence>
<dbReference type="CDD" id="cd22758">
    <property type="entry name" value="OTU_232R-like"/>
    <property type="match status" value="1"/>
</dbReference>
<comment type="caution">
    <text evidence="2">The sequence shown here is derived from an EMBL/GenBank/DDBJ whole genome shotgun (WGS) entry which is preliminary data.</text>
</comment>
<feature type="non-terminal residue" evidence="2">
    <location>
        <position position="1"/>
    </location>
</feature>
<dbReference type="Gene3D" id="3.90.70.80">
    <property type="match status" value="1"/>
</dbReference>
<sequence length="158" mass="18703">KSDLQDDYWTLTSELERDRARLVNNHGEGDCLFLAVSDQLRLLNRPRISAMQIRHDGCDYIIQNRQTYQAGFDSEIESLEKYIQKMRYQGYYGDGRLFPAICALYRVRVRVLMPGGIVFEDRDPTYPMIELGYIGHIQYVSIQRVQIYIYSCMLYFYI</sequence>
<evidence type="ECO:0000313" key="3">
    <source>
        <dbReference type="Proteomes" id="UP000324800"/>
    </source>
</evidence>
<dbReference type="PROSITE" id="PS50802">
    <property type="entry name" value="OTU"/>
    <property type="match status" value="1"/>
</dbReference>
<dbReference type="Proteomes" id="UP000324800">
    <property type="component" value="Unassembled WGS sequence"/>
</dbReference>
<feature type="domain" description="OTU" evidence="1">
    <location>
        <begin position="20"/>
        <end position="131"/>
    </location>
</feature>
<proteinExistence type="predicted"/>
<dbReference type="OrthoDB" id="415023at2759"/>
<dbReference type="EMBL" id="SNRW01028115">
    <property type="protein sequence ID" value="KAA6359619.1"/>
    <property type="molecule type" value="Genomic_DNA"/>
</dbReference>